<evidence type="ECO:0000313" key="7">
    <source>
        <dbReference type="Proteomes" id="UP001256827"/>
    </source>
</evidence>
<dbReference type="PANTHER" id="PTHR10996">
    <property type="entry name" value="2-HYDROXYACID DEHYDROGENASE-RELATED"/>
    <property type="match status" value="1"/>
</dbReference>
<dbReference type="Pfam" id="PF02826">
    <property type="entry name" value="2-Hacid_dh_C"/>
    <property type="match status" value="1"/>
</dbReference>
<dbReference type="EMBL" id="CP134050">
    <property type="protein sequence ID" value="WNC15467.1"/>
    <property type="molecule type" value="Genomic_DNA"/>
</dbReference>
<proteinExistence type="inferred from homology"/>
<keyword evidence="7" id="KW-1185">Reference proteome</keyword>
<dbReference type="PROSITE" id="PS00065">
    <property type="entry name" value="D_2_HYDROXYACID_DH_1"/>
    <property type="match status" value="1"/>
</dbReference>
<comment type="similarity">
    <text evidence="1 3">Belongs to the D-isomer specific 2-hydroxyacid dehydrogenase family.</text>
</comment>
<dbReference type="InterPro" id="IPR029752">
    <property type="entry name" value="D-isomer_DH_CS1"/>
</dbReference>
<sequence>MKKPKVFISHWMPAIGVDMIRQHCEVDYYDGTVPLDKREFIARAADADALLVFVPDVIDAEILDHCPKVKVISSFGKGYDNIDVGACSRRGILVTINPDALTDSTADLAIGLLLALSRNILPGDAHVRRKAFAGWHATNLLGKDFHHSTLGIIGMGAIGEAIAARAKGFQTEMWYTDVQRFPEKEEKWGIRYTDLQSLLEQSDFVIVAVNLVPETYHLIGGDQLQRMKPGSCLINISRGSTVDEAAVARSLQAGHLGGYASDVFAFEDPSNPHRPGYIAEELLSRQTDTVFTPHIGTGTLQARDRLAVSSANQLLAALKGDRPTGAVNFQQVKELA</sequence>
<dbReference type="RefSeq" id="WP_310769268.1">
    <property type="nucleotide sequence ID" value="NZ_CP134050.1"/>
</dbReference>
<organism evidence="6 7">
    <name type="scientific">Brevibacillus brevis</name>
    <name type="common">Bacillus brevis</name>
    <dbReference type="NCBI Taxonomy" id="1393"/>
    <lineage>
        <taxon>Bacteria</taxon>
        <taxon>Bacillati</taxon>
        <taxon>Bacillota</taxon>
        <taxon>Bacilli</taxon>
        <taxon>Bacillales</taxon>
        <taxon>Paenibacillaceae</taxon>
        <taxon>Brevibacillus</taxon>
    </lineage>
</organism>
<dbReference type="InterPro" id="IPR006140">
    <property type="entry name" value="D-isomer_DH_NAD-bd"/>
</dbReference>
<dbReference type="InterPro" id="IPR036291">
    <property type="entry name" value="NAD(P)-bd_dom_sf"/>
</dbReference>
<dbReference type="Proteomes" id="UP001256827">
    <property type="component" value="Chromosome"/>
</dbReference>
<feature type="domain" description="D-isomer specific 2-hydroxyacid dehydrogenase catalytic" evidence="4">
    <location>
        <begin position="12"/>
        <end position="328"/>
    </location>
</feature>
<keyword evidence="2 3" id="KW-0560">Oxidoreductase</keyword>
<dbReference type="InterPro" id="IPR006139">
    <property type="entry name" value="D-isomer_2_OHA_DH_cat_dom"/>
</dbReference>
<name>A0ABY9T6I0_BREBE</name>
<reference evidence="6 7" key="1">
    <citation type="submission" date="2023-09" db="EMBL/GenBank/DDBJ databases">
        <title>Complete Genome and Methylome dissection of Bacillus brevis NEB573 original source of BbsI restriction endonuclease.</title>
        <authorList>
            <person name="Fomenkov A."/>
            <person name="Roberts R.D."/>
        </authorList>
    </citation>
    <scope>NUCLEOTIDE SEQUENCE [LARGE SCALE GENOMIC DNA]</scope>
    <source>
        <strain evidence="6 7">NEB573</strain>
    </source>
</reference>
<dbReference type="SUPFAM" id="SSF51735">
    <property type="entry name" value="NAD(P)-binding Rossmann-fold domains"/>
    <property type="match status" value="1"/>
</dbReference>
<dbReference type="SUPFAM" id="SSF52283">
    <property type="entry name" value="Formate/glycerate dehydrogenase catalytic domain-like"/>
    <property type="match status" value="1"/>
</dbReference>
<evidence type="ECO:0000259" key="4">
    <source>
        <dbReference type="Pfam" id="PF00389"/>
    </source>
</evidence>
<dbReference type="PANTHER" id="PTHR10996:SF283">
    <property type="entry name" value="GLYOXYLATE_HYDROXYPYRUVATE REDUCTASE B"/>
    <property type="match status" value="1"/>
</dbReference>
<gene>
    <name evidence="6" type="ORF">RGB73_03720</name>
</gene>
<evidence type="ECO:0000256" key="1">
    <source>
        <dbReference type="ARBA" id="ARBA00005854"/>
    </source>
</evidence>
<dbReference type="Gene3D" id="3.40.50.720">
    <property type="entry name" value="NAD(P)-binding Rossmann-like Domain"/>
    <property type="match status" value="2"/>
</dbReference>
<dbReference type="Pfam" id="PF00389">
    <property type="entry name" value="2-Hacid_dh"/>
    <property type="match status" value="1"/>
</dbReference>
<evidence type="ECO:0000313" key="6">
    <source>
        <dbReference type="EMBL" id="WNC15467.1"/>
    </source>
</evidence>
<evidence type="ECO:0000256" key="2">
    <source>
        <dbReference type="ARBA" id="ARBA00023002"/>
    </source>
</evidence>
<protein>
    <submittedName>
        <fullName evidence="6">NAD(P)-dependent oxidoreductase</fullName>
    </submittedName>
</protein>
<accession>A0ABY9T6I0</accession>
<dbReference type="InterPro" id="IPR050223">
    <property type="entry name" value="D-isomer_2-hydroxyacid_DH"/>
</dbReference>
<feature type="domain" description="D-isomer specific 2-hydroxyacid dehydrogenase NAD-binding" evidence="5">
    <location>
        <begin position="110"/>
        <end position="296"/>
    </location>
</feature>
<evidence type="ECO:0000256" key="3">
    <source>
        <dbReference type="RuleBase" id="RU003719"/>
    </source>
</evidence>
<evidence type="ECO:0000259" key="5">
    <source>
        <dbReference type="Pfam" id="PF02826"/>
    </source>
</evidence>